<protein>
    <recommendedName>
        <fullName evidence="4">Kinesin-like protein</fullName>
    </recommendedName>
</protein>
<dbReference type="PRINTS" id="PR00380">
    <property type="entry name" value="KINESINHEAVY"/>
</dbReference>
<evidence type="ECO:0000256" key="5">
    <source>
        <dbReference type="SAM" id="Coils"/>
    </source>
</evidence>
<feature type="coiled-coil region" evidence="5">
    <location>
        <begin position="82"/>
        <end position="109"/>
    </location>
</feature>
<dbReference type="InterPro" id="IPR036961">
    <property type="entry name" value="Kinesin_motor_dom_sf"/>
</dbReference>
<dbReference type="Pfam" id="PF00225">
    <property type="entry name" value="Kinesin"/>
    <property type="match status" value="1"/>
</dbReference>
<feature type="domain" description="Kinesin motor" evidence="7">
    <location>
        <begin position="256"/>
        <end position="578"/>
    </location>
</feature>
<keyword evidence="4" id="KW-0493">Microtubule</keyword>
<dbReference type="SMART" id="SM00129">
    <property type="entry name" value="KISc"/>
    <property type="match status" value="1"/>
</dbReference>
<evidence type="ECO:0000313" key="8">
    <source>
        <dbReference type="EMBL" id="CAK0872517.1"/>
    </source>
</evidence>
<organism evidence="8 9">
    <name type="scientific">Prorocentrum cordatum</name>
    <dbReference type="NCBI Taxonomy" id="2364126"/>
    <lineage>
        <taxon>Eukaryota</taxon>
        <taxon>Sar</taxon>
        <taxon>Alveolata</taxon>
        <taxon>Dinophyceae</taxon>
        <taxon>Prorocentrales</taxon>
        <taxon>Prorocentraceae</taxon>
        <taxon>Prorocentrum</taxon>
    </lineage>
</organism>
<evidence type="ECO:0000256" key="2">
    <source>
        <dbReference type="ARBA" id="ARBA00022840"/>
    </source>
</evidence>
<comment type="caution">
    <text evidence="8">The sequence shown here is derived from an EMBL/GenBank/DDBJ whole genome shotgun (WGS) entry which is preliminary data.</text>
</comment>
<accession>A0ABN9VI64</accession>
<name>A0ABN9VI64_9DINO</name>
<proteinExistence type="inferred from homology"/>
<dbReference type="PROSITE" id="PS00411">
    <property type="entry name" value="KINESIN_MOTOR_1"/>
    <property type="match status" value="1"/>
</dbReference>
<dbReference type="InterPro" id="IPR027640">
    <property type="entry name" value="Kinesin-like_fam"/>
</dbReference>
<evidence type="ECO:0000256" key="4">
    <source>
        <dbReference type="RuleBase" id="RU000394"/>
    </source>
</evidence>
<dbReference type="PANTHER" id="PTHR47972">
    <property type="entry name" value="KINESIN-LIKE PROTEIN KLP-3"/>
    <property type="match status" value="1"/>
</dbReference>
<dbReference type="InterPro" id="IPR027417">
    <property type="entry name" value="P-loop_NTPase"/>
</dbReference>
<dbReference type="Proteomes" id="UP001189429">
    <property type="component" value="Unassembled WGS sequence"/>
</dbReference>
<dbReference type="InterPro" id="IPR001752">
    <property type="entry name" value="Kinesin_motor_dom"/>
</dbReference>
<feature type="coiled-coil region" evidence="5">
    <location>
        <begin position="229"/>
        <end position="256"/>
    </location>
</feature>
<feature type="binding site" evidence="3">
    <location>
        <begin position="336"/>
        <end position="343"/>
    </location>
    <ligand>
        <name>ATP</name>
        <dbReference type="ChEBI" id="CHEBI:30616"/>
    </ligand>
</feature>
<dbReference type="SUPFAM" id="SSF52540">
    <property type="entry name" value="P-loop containing nucleoside triphosphate hydrolases"/>
    <property type="match status" value="1"/>
</dbReference>
<keyword evidence="9" id="KW-1185">Reference proteome</keyword>
<gene>
    <name evidence="8" type="ORF">PCOR1329_LOCUS57964</name>
</gene>
<dbReference type="EMBL" id="CAUYUJ010017171">
    <property type="protein sequence ID" value="CAK0872517.1"/>
    <property type="molecule type" value="Genomic_DNA"/>
</dbReference>
<evidence type="ECO:0000256" key="6">
    <source>
        <dbReference type="SAM" id="MobiDB-lite"/>
    </source>
</evidence>
<dbReference type="PANTHER" id="PTHR47972:SF16">
    <property type="entry name" value="KINESIN-LIKE PROTEIN"/>
    <property type="match status" value="1"/>
</dbReference>
<evidence type="ECO:0000313" key="9">
    <source>
        <dbReference type="Proteomes" id="UP001189429"/>
    </source>
</evidence>
<sequence length="720" mass="78767">MRRGSQHSLIVQAADEAEKCQVDSSRLEAARETLAVEEPRQKARDRLAAAEEAGDAEALQAALAKGEKVGLPEEELDKFRELLNATQSKEKAEAMLKSAAKEKDVKKLKFAIQQAKEAGVEKDVIKEAKAVLKEEQPKAEARELIKDALEKGTIEALEEAVIAAKEAPLPKDEYREVNTMYKREKEKAKLLKSVKEAVSDAKKADMTDIDSMKAAKDKLAAAITEALAASVAESDLKDAEIRRKKLHNTIEDLKGSIRVFCRVRPLSSKEKDQGDTKVTKAIDSMNLSVESDSGGSSKFSFDAVFTPGTQDDVFNDCRDLVQSAVDGYNVTLFAYGQTGAGKTFTMYGTKGQEGVAPRTIQELYRVMEEGKARFNYTVMSSMLELYRNDLVDLLSKGNPTATKGKLNLKVDKAGAVCVENLTEEACESADELSKLLERGNAQRTVAATAMNSESSRSHLVLIITVVSVNKETKERQRGKILLVDLAGSERLKKSSVEAEGQQEAIEINKSLTALGDVIEGITKSQKVIPYRNHKLTQLMQDSLGGSAKTLMFVNCSPASSNLDETTMSLKYATRAKNITNTSGAKASASKAAPDGKDRTGASGAGEGEGAGKRCGEGERVTRRTRYPYLYHFFHFPPFSASWEAPPRRHRRIRLEAPVRTHFGRGPGSSSIGRYLLVSPMCGEDSPGFYRPSLQISDARKKTPLPPGLSWATRFHLQICS</sequence>
<keyword evidence="2 3" id="KW-0067">ATP-binding</keyword>
<dbReference type="InterPro" id="IPR019821">
    <property type="entry name" value="Kinesin_motor_CS"/>
</dbReference>
<evidence type="ECO:0000256" key="3">
    <source>
        <dbReference type="PROSITE-ProRule" id="PRU00283"/>
    </source>
</evidence>
<evidence type="ECO:0000259" key="7">
    <source>
        <dbReference type="PROSITE" id="PS50067"/>
    </source>
</evidence>
<evidence type="ECO:0000256" key="1">
    <source>
        <dbReference type="ARBA" id="ARBA00022741"/>
    </source>
</evidence>
<dbReference type="Gene3D" id="3.40.850.10">
    <property type="entry name" value="Kinesin motor domain"/>
    <property type="match status" value="1"/>
</dbReference>
<keyword evidence="1 3" id="KW-0547">Nucleotide-binding</keyword>
<keyword evidence="5" id="KW-0175">Coiled coil</keyword>
<comment type="similarity">
    <text evidence="3 4">Belongs to the TRAFAC class myosin-kinesin ATPase superfamily. Kinesin family.</text>
</comment>
<feature type="region of interest" description="Disordered" evidence="6">
    <location>
        <begin position="580"/>
        <end position="616"/>
    </location>
</feature>
<reference evidence="8" key="1">
    <citation type="submission" date="2023-10" db="EMBL/GenBank/DDBJ databases">
        <authorList>
            <person name="Chen Y."/>
            <person name="Shah S."/>
            <person name="Dougan E. K."/>
            <person name="Thang M."/>
            <person name="Chan C."/>
        </authorList>
    </citation>
    <scope>NUCLEOTIDE SEQUENCE [LARGE SCALE GENOMIC DNA]</scope>
</reference>
<dbReference type="PROSITE" id="PS50067">
    <property type="entry name" value="KINESIN_MOTOR_2"/>
    <property type="match status" value="1"/>
</dbReference>
<keyword evidence="3 4" id="KW-0505">Motor protein</keyword>